<accession>A0A1H3D0Y9</accession>
<name>A0A1H3D0Y9_9EURY</name>
<evidence type="ECO:0000313" key="2">
    <source>
        <dbReference type="Proteomes" id="UP000199170"/>
    </source>
</evidence>
<reference evidence="1" key="1">
    <citation type="submission" date="2016-10" db="EMBL/GenBank/DDBJ databases">
        <authorList>
            <person name="de Groot N.N."/>
        </authorList>
    </citation>
    <scope>NUCLEOTIDE SEQUENCE [LARGE SCALE GENOMIC DNA]</scope>
    <source>
        <strain evidence="1">CGMCC 1.10118</strain>
    </source>
</reference>
<dbReference type="InterPro" id="IPR008949">
    <property type="entry name" value="Isoprenoid_synthase_dom_sf"/>
</dbReference>
<dbReference type="OrthoDB" id="255611at2157"/>
<dbReference type="RefSeq" id="WP_089764314.1">
    <property type="nucleotide sequence ID" value="NZ_FNPB01000001.1"/>
</dbReference>
<dbReference type="STRING" id="660517.SAMN04487946_101277"/>
<dbReference type="Proteomes" id="UP000199170">
    <property type="component" value="Unassembled WGS sequence"/>
</dbReference>
<organism evidence="1 2">
    <name type="scientific">Halobellus clavatus</name>
    <dbReference type="NCBI Taxonomy" id="660517"/>
    <lineage>
        <taxon>Archaea</taxon>
        <taxon>Methanobacteriati</taxon>
        <taxon>Methanobacteriota</taxon>
        <taxon>Stenosarchaea group</taxon>
        <taxon>Halobacteria</taxon>
        <taxon>Halobacteriales</taxon>
        <taxon>Haloferacaceae</taxon>
        <taxon>Halobellus</taxon>
    </lineage>
</organism>
<keyword evidence="2" id="KW-1185">Reference proteome</keyword>
<gene>
    <name evidence="1" type="ORF">SAMN04487946_101277</name>
</gene>
<dbReference type="AlphaFoldDB" id="A0A1H3D0Y9"/>
<sequence>MALREPAASVVESVDDDRAVTLLESIYEHDLPPAVQDLVSEYQNFEEARSTFLWKWIHHLAPKNVMPFVDESYREAIAVDNTILVIFVTVLDDLIEKHRDFRTFDAITGLIRLNGWNDSAALGRSLELADGSGRGPPRVDEPYAAFAVRVWETLLDRLERAPKFDEYAPLFRFDVGQVVTSIEYSRLAIDRPELATVDDLGRYESHNMGMHSFLDIDLMHTAPEYRNHLSVLREAVEIAQQMARIGNWLSTWEREVYEGDVSSGVVVSAVERDIVGVEELPDPADPDPETASEVIERINEHDLETEFLSRWNDKYRRLVALDRTVDEIDIGPFIDGTEEVLRYHLASQWFN</sequence>
<evidence type="ECO:0000313" key="1">
    <source>
        <dbReference type="EMBL" id="SDX59454.1"/>
    </source>
</evidence>
<dbReference type="EMBL" id="FNPB01000001">
    <property type="protein sequence ID" value="SDX59454.1"/>
    <property type="molecule type" value="Genomic_DNA"/>
</dbReference>
<dbReference type="SUPFAM" id="SSF48576">
    <property type="entry name" value="Terpenoid synthases"/>
    <property type="match status" value="1"/>
</dbReference>
<protein>
    <submittedName>
        <fullName evidence="1">Uncharacterized protein</fullName>
    </submittedName>
</protein>
<proteinExistence type="predicted"/>